<dbReference type="PANTHER" id="PTHR19376">
    <property type="entry name" value="DNA-DIRECTED RNA POLYMERASE"/>
    <property type="match status" value="1"/>
</dbReference>
<dbReference type="InterPro" id="IPR007066">
    <property type="entry name" value="RNA_pol_Rpb1_3"/>
</dbReference>
<dbReference type="CDD" id="cd01435">
    <property type="entry name" value="RNAP_I_RPA1_N"/>
    <property type="match status" value="1"/>
</dbReference>
<comment type="similarity">
    <text evidence="2 11">Belongs to the RNA polymerase beta' chain family.</text>
</comment>
<proteinExistence type="inferred from homology"/>
<dbReference type="Gene3D" id="2.40.40.20">
    <property type="match status" value="1"/>
</dbReference>
<evidence type="ECO:0000256" key="1">
    <source>
        <dbReference type="ARBA" id="ARBA00004123"/>
    </source>
</evidence>
<keyword evidence="4 11" id="KW-0808">Transferase</keyword>
<feature type="chain" id="PRO_5008056856" description="DNA-directed RNA polymerase subunit" evidence="13">
    <location>
        <begin position="18"/>
        <end position="2021"/>
    </location>
</feature>
<comment type="function">
    <text evidence="11">DNA-dependent RNA polymerase catalyzes the transcription of DNA into RNA using the four ribonucleoside triphosphates as substrates.</text>
</comment>
<accession>A0A177B6C2</accession>
<dbReference type="SUPFAM" id="SSF64484">
    <property type="entry name" value="beta and beta-prime subunits of DNA dependent RNA-polymerase"/>
    <property type="match status" value="1"/>
</dbReference>
<keyword evidence="5 11" id="KW-0548">Nucleotidyltransferase</keyword>
<feature type="compositionally biased region" description="Polar residues" evidence="12">
    <location>
        <begin position="1569"/>
        <end position="1585"/>
    </location>
</feature>
<dbReference type="Pfam" id="PF00623">
    <property type="entry name" value="RNA_pol_Rpb1_2"/>
    <property type="match status" value="1"/>
</dbReference>
<evidence type="ECO:0000313" key="16">
    <source>
        <dbReference type="Proteomes" id="UP000078046"/>
    </source>
</evidence>
<keyword evidence="3 11" id="KW-0240">DNA-directed RNA polymerase</keyword>
<dbReference type="Pfam" id="PF04983">
    <property type="entry name" value="RNA_pol_Rpb1_3"/>
    <property type="match status" value="1"/>
</dbReference>
<keyword evidence="8" id="KW-0460">Magnesium</keyword>
<dbReference type="PANTHER" id="PTHR19376:SF11">
    <property type="entry name" value="DNA-DIRECTED RNA POLYMERASE I SUBUNIT RPA1"/>
    <property type="match status" value="1"/>
</dbReference>
<dbReference type="OrthoDB" id="270392at2759"/>
<dbReference type="GO" id="GO:0046872">
    <property type="term" value="F:metal ion binding"/>
    <property type="evidence" value="ECO:0007669"/>
    <property type="project" value="UniProtKB-KW"/>
</dbReference>
<gene>
    <name evidence="15" type="ORF">A3Q56_02397</name>
</gene>
<dbReference type="FunFam" id="2.40.40.20:FF:000019">
    <property type="entry name" value="DNA-directed RNA polymerase II subunit RPB1"/>
    <property type="match status" value="1"/>
</dbReference>
<dbReference type="InterPro" id="IPR007081">
    <property type="entry name" value="RNA_pol_Rpb1_5"/>
</dbReference>
<dbReference type="CDD" id="cd02735">
    <property type="entry name" value="RNAP_I_Rpa1_C"/>
    <property type="match status" value="1"/>
</dbReference>
<keyword evidence="16" id="KW-1185">Reference proteome</keyword>
<sequence length="2021" mass="231946">MIAILTLYFALYNFSNTQLTVSRKPAVTGKDLWCYECTGDYVKKYDFNQSPCRNNVTYFNIRQCSTNDNYCKIEKHQLYNYIMYIDRGCVEKCGYGCRLNGYGIPLKRCKYCCQWSGCNFGSGSNKHTSCKLLYFKKNLRESNLTHSNNSNACKMVNCNKITHNTSSITFGLYNSKEILNVSVKQISVSKSLDDNSKPIPNGPLDPALGPTEYNVYCITCGYTIANCKGHFGHIELPVIMFNPYMFSFVNKLINLTCLCCAQLRMNPIIKVCIELRLKALSNGNVGLSHKLNNYCNHLLQTINDFEAMEDNRLEVEMTQDMNEIPKKDLKSGTVIEIIDKLKKFYKDYTCELENDTTTNRGLEFHRQEILTKFLSGGYSTASVCTYCFIKHRNIKSEYHSKLYLSRGYALKEVETFIKSRNEINETGLYNITWEEILNQYSIKSGDFIKDLKSHHRYITASECKTHLTNVLQMEKNLLFQVFGVLELGHTLDVDNMDRFFFKTIFVTPNTFRPLNIANSVKVPCSKTIVYQKIIEQCHEIDNLKIDLEKIKQNGIDIKIKIETETTPEPDLEETDQTKVYLVLEKSIGKLQAYLNCLFDSELGKNLKMKQLKGLKQLIERKEGLFRQNIMGKRVDFAARSVISPDPLILTREVGIPTSFALVLTFPEVVNNFNAKRLAQCVKNGPLIFPGARFLEYNSGKKIYIHPKNEEMRLKFSNLLLDHVEKKDDVDYIKIVHRHMIDGDLVLLNRQPSLHRPSMQAHIVKILPGEKTMRLHYSACKAYNADFDGDEMNAHFPQTEQGRVELINLALTDKQYLTPKNGAPLAGLIQDHIVAGTLFSIRGKFFDRVLYHKFVYVALADFIGKEKIKLINPSIIKPKELWSGKDIISTIVLALSPKKYKHCPFNFKSRSKVTSLILNEKTCEKTNLMSECNIVFRNGRFLVGILDKASYGATAYGLVHAMFELYGSTVAANFLSALSKLFTSFIQLNGFTFGIEDILLTRHAEKARRKIIKNIPSRGQSVLEKYVKSFDCKNLTDSSVLERYISEANFDSSFEKLKKLDYNYKIETDSIQNDICRIVMPAGLLKKFPKNNLQLMVNSGAKGSIVNCQQISCTLGQIDLEGQRPKKMLSGRNLPSFEANDCNPEIGGFVAARFLTGISPQNYYYHCMAGREGLIDTACKTSRSGYLQRCLIKHLETLYIAYDRTVRDCDGSIIQFKYGEDGLHVEKSSYLNSTKLEFILENLEILNINNYDGSSGPLQNFIKCDQSKRLWRNLNKKKKEKKLNGHGNVTTGFDLFCSDYENQLNPSLSVKDRSVLLRNMWNKKLKNDFSEFTNKYQDFVLPDPPSSVLNIDKSIGAVSEKIHAFISMCCNNEDLLNVKKRKMIKKMLYAKCYNSQVEPGDCVGILAAQSIGEPSTQMTLNTFHFAGKGEMNVTLGIPRMTEILMTASEVIKTPYMEAIILHGKKRLRKAEKLTKKLNQIYFHQVVDKADISEKLKFTRFKPPSRNFKVKLFLCDSQYYQFDTFLSKKLVLKYIESKFINILITQVKRKLVEISKQSLISSKAYKPKDSSAVTENALETENPSVQNEDSESDKSSQCSISDQELSDYSDNVNDADDVSDDNIIEKSKSEHYKAVQEDVILDSNFKLLQEPLYDENDNDDNLKYEKRVQFVIQQDKIIQSYDYDAKDFNWCEFNLEFPLSPHKIDFKVLLQKIINTTKINSIPGITKCILNKNPKTTPKIQMDSEITACLHRLNIEGVNFKEMYKYSDIIDLNYIYSNDIHAISKAYGIEAAYAVTIQEINNVFGAYGIEVDRRHLSLVVDYMTYDGYVKPFSRNGIQTISSPIQKMSFEMSLSFLRSAILSGSYILKIQVNKCKNRLKELINLIHQIQEPTMQVERYSNETKDKMEKITLAQSKFDSSQKENKKKYDKVQEKAKHTLKKVQVYYNKSKRLVKKISDLKNKTDKLRLSLGTRWNKIKNVDKEFIKNEHASKTLNSLIEKLKKRSIDLFYGIKAKTYFLRNCIN</sequence>
<evidence type="ECO:0000256" key="5">
    <source>
        <dbReference type="ARBA" id="ARBA00022695"/>
    </source>
</evidence>
<evidence type="ECO:0000256" key="7">
    <source>
        <dbReference type="ARBA" id="ARBA00022833"/>
    </source>
</evidence>
<evidence type="ECO:0000313" key="15">
    <source>
        <dbReference type="EMBL" id="OAF69847.1"/>
    </source>
</evidence>
<dbReference type="Gene3D" id="4.10.860.120">
    <property type="entry name" value="RNA polymerase II, clamp domain"/>
    <property type="match status" value="1"/>
</dbReference>
<dbReference type="CDD" id="cd00117">
    <property type="entry name" value="TFP"/>
    <property type="match status" value="1"/>
</dbReference>
<dbReference type="Gene3D" id="3.30.1490.180">
    <property type="entry name" value="RNA polymerase ii"/>
    <property type="match status" value="1"/>
</dbReference>
<evidence type="ECO:0000256" key="10">
    <source>
        <dbReference type="ARBA" id="ARBA00023242"/>
    </source>
</evidence>
<dbReference type="Gene3D" id="1.10.132.30">
    <property type="match status" value="1"/>
</dbReference>
<dbReference type="Gene3D" id="6.20.50.80">
    <property type="match status" value="1"/>
</dbReference>
<reference evidence="15 16" key="1">
    <citation type="submission" date="2016-04" db="EMBL/GenBank/DDBJ databases">
        <title>The genome of Intoshia linei affirms orthonectids as highly simplified spiralians.</title>
        <authorList>
            <person name="Mikhailov K.V."/>
            <person name="Slusarev G.S."/>
            <person name="Nikitin M.A."/>
            <person name="Logacheva M.D."/>
            <person name="Penin A."/>
            <person name="Aleoshin V."/>
            <person name="Panchin Y.V."/>
        </authorList>
    </citation>
    <scope>NUCLEOTIDE SEQUENCE [LARGE SCALE GENOMIC DNA]</scope>
    <source>
        <strain evidence="15">Intl2013</strain>
        <tissue evidence="15">Whole animal</tissue>
    </source>
</reference>
<dbReference type="InterPro" id="IPR000722">
    <property type="entry name" value="RNA_pol_asu"/>
</dbReference>
<dbReference type="EC" id="2.7.7.6" evidence="11"/>
<dbReference type="InterPro" id="IPR007083">
    <property type="entry name" value="RNA_pol_Rpb1_4"/>
</dbReference>
<dbReference type="InterPro" id="IPR047107">
    <property type="entry name" value="DNA-dir_RNA_pol1_lsu_C"/>
</dbReference>
<keyword evidence="6" id="KW-0479">Metal-binding</keyword>
<dbReference type="Gene3D" id="6.10.250.2940">
    <property type="match status" value="1"/>
</dbReference>
<name>A0A177B6C2_9BILA</name>
<organism evidence="15 16">
    <name type="scientific">Intoshia linei</name>
    <dbReference type="NCBI Taxonomy" id="1819745"/>
    <lineage>
        <taxon>Eukaryota</taxon>
        <taxon>Metazoa</taxon>
        <taxon>Spiralia</taxon>
        <taxon>Lophotrochozoa</taxon>
        <taxon>Mesozoa</taxon>
        <taxon>Orthonectida</taxon>
        <taxon>Rhopaluridae</taxon>
        <taxon>Intoshia</taxon>
    </lineage>
</organism>
<dbReference type="Gene3D" id="1.10.274.100">
    <property type="entry name" value="RNA polymerase Rpb1, domain 3"/>
    <property type="match status" value="1"/>
</dbReference>
<dbReference type="GO" id="GO:0003899">
    <property type="term" value="F:DNA-directed RNA polymerase activity"/>
    <property type="evidence" value="ECO:0007669"/>
    <property type="project" value="UniProtKB-EC"/>
</dbReference>
<evidence type="ECO:0000256" key="6">
    <source>
        <dbReference type="ARBA" id="ARBA00022723"/>
    </source>
</evidence>
<dbReference type="SMART" id="SM00663">
    <property type="entry name" value="RPOLA_N"/>
    <property type="match status" value="1"/>
</dbReference>
<protein>
    <recommendedName>
        <fullName evidence="11">DNA-directed RNA polymerase subunit</fullName>
        <ecNumber evidence="11">2.7.7.6</ecNumber>
    </recommendedName>
</protein>
<keyword evidence="9 11" id="KW-0804">Transcription</keyword>
<keyword evidence="7" id="KW-0862">Zinc</keyword>
<dbReference type="Pfam" id="PF05000">
    <property type="entry name" value="RNA_pol_Rpb1_4"/>
    <property type="match status" value="1"/>
</dbReference>
<comment type="subcellular location">
    <subcellularLocation>
        <location evidence="1">Nucleus</location>
    </subcellularLocation>
</comment>
<keyword evidence="13" id="KW-0732">Signal</keyword>
<comment type="caution">
    <text evidence="15">The sequence shown here is derived from an EMBL/GenBank/DDBJ whole genome shotgun (WGS) entry which is preliminary data.</text>
</comment>
<dbReference type="InterPro" id="IPR006592">
    <property type="entry name" value="RNA_pol_N"/>
</dbReference>
<dbReference type="InterPro" id="IPR045867">
    <property type="entry name" value="DNA-dir_RpoC_beta_prime"/>
</dbReference>
<evidence type="ECO:0000259" key="14">
    <source>
        <dbReference type="SMART" id="SM00663"/>
    </source>
</evidence>
<evidence type="ECO:0000256" key="8">
    <source>
        <dbReference type="ARBA" id="ARBA00022842"/>
    </source>
</evidence>
<evidence type="ECO:0000256" key="4">
    <source>
        <dbReference type="ARBA" id="ARBA00022679"/>
    </source>
</evidence>
<dbReference type="InterPro" id="IPR038120">
    <property type="entry name" value="Rpb1_funnel_sf"/>
</dbReference>
<evidence type="ECO:0000256" key="2">
    <source>
        <dbReference type="ARBA" id="ARBA00006460"/>
    </source>
</evidence>
<dbReference type="Pfam" id="PF04997">
    <property type="entry name" value="RNA_pol_Rpb1_1"/>
    <property type="match status" value="1"/>
</dbReference>
<dbReference type="Proteomes" id="UP000078046">
    <property type="component" value="Unassembled WGS sequence"/>
</dbReference>
<evidence type="ECO:0000256" key="9">
    <source>
        <dbReference type="ARBA" id="ARBA00023163"/>
    </source>
</evidence>
<feature type="region of interest" description="Disordered" evidence="12">
    <location>
        <begin position="1569"/>
        <end position="1618"/>
    </location>
</feature>
<keyword evidence="10" id="KW-0539">Nucleus</keyword>
<dbReference type="Gene3D" id="3.30.70.2850">
    <property type="match status" value="1"/>
</dbReference>
<dbReference type="GO" id="GO:0005736">
    <property type="term" value="C:RNA polymerase I complex"/>
    <property type="evidence" value="ECO:0007669"/>
    <property type="project" value="TreeGrafter"/>
</dbReference>
<comment type="catalytic activity">
    <reaction evidence="11">
        <text>RNA(n) + a ribonucleoside 5'-triphosphate = RNA(n+1) + diphosphate</text>
        <dbReference type="Rhea" id="RHEA:21248"/>
        <dbReference type="Rhea" id="RHEA-COMP:14527"/>
        <dbReference type="Rhea" id="RHEA-COMP:17342"/>
        <dbReference type="ChEBI" id="CHEBI:33019"/>
        <dbReference type="ChEBI" id="CHEBI:61557"/>
        <dbReference type="ChEBI" id="CHEBI:140395"/>
        <dbReference type="EC" id="2.7.7.6"/>
    </reaction>
</comment>
<feature type="signal peptide" evidence="13">
    <location>
        <begin position="1"/>
        <end position="17"/>
    </location>
</feature>
<dbReference type="InterPro" id="IPR015699">
    <property type="entry name" value="DNA-dir_RNA_pol1_lsu_N"/>
</dbReference>
<feature type="domain" description="RNA polymerase N-terminal" evidence="14">
    <location>
        <begin position="497"/>
        <end position="839"/>
    </location>
</feature>
<dbReference type="InterPro" id="IPR044893">
    <property type="entry name" value="RNA_pol_Rpb1_clamp_domain"/>
</dbReference>
<dbReference type="Pfam" id="PF04998">
    <property type="entry name" value="RNA_pol_Rpb1_5"/>
    <property type="match status" value="1"/>
</dbReference>
<evidence type="ECO:0000256" key="11">
    <source>
        <dbReference type="RuleBase" id="RU004279"/>
    </source>
</evidence>
<dbReference type="GO" id="GO:0003677">
    <property type="term" value="F:DNA binding"/>
    <property type="evidence" value="ECO:0007669"/>
    <property type="project" value="InterPro"/>
</dbReference>
<dbReference type="GO" id="GO:0006351">
    <property type="term" value="P:DNA-templated transcription"/>
    <property type="evidence" value="ECO:0007669"/>
    <property type="project" value="InterPro"/>
</dbReference>
<dbReference type="EMBL" id="LWCA01000221">
    <property type="protein sequence ID" value="OAF69847.1"/>
    <property type="molecule type" value="Genomic_DNA"/>
</dbReference>
<dbReference type="InterPro" id="IPR007080">
    <property type="entry name" value="RNA_pol_Rpb1_1"/>
</dbReference>
<dbReference type="InterPro" id="IPR042102">
    <property type="entry name" value="RNA_pol_Rpb1_3_sf"/>
</dbReference>
<evidence type="ECO:0000256" key="3">
    <source>
        <dbReference type="ARBA" id="ARBA00022478"/>
    </source>
</evidence>
<evidence type="ECO:0000256" key="13">
    <source>
        <dbReference type="SAM" id="SignalP"/>
    </source>
</evidence>
<evidence type="ECO:0000256" key="12">
    <source>
        <dbReference type="SAM" id="MobiDB-lite"/>
    </source>
</evidence>